<evidence type="ECO:0000256" key="3">
    <source>
        <dbReference type="PIRSR" id="PIRSR000390-1"/>
    </source>
</evidence>
<dbReference type="GO" id="GO:0000271">
    <property type="term" value="P:polysaccharide biosynthetic process"/>
    <property type="evidence" value="ECO:0007669"/>
    <property type="project" value="TreeGrafter"/>
</dbReference>
<dbReference type="InterPro" id="IPR000653">
    <property type="entry name" value="DegT/StrS_aminotransferase"/>
</dbReference>
<gene>
    <name evidence="6" type="ORF">B9K05_08920</name>
</gene>
<feature type="modified residue" description="N6-(pyridoxal phosphate)lysine" evidence="4">
    <location>
        <position position="178"/>
    </location>
</feature>
<dbReference type="PANTHER" id="PTHR30244">
    <property type="entry name" value="TRANSAMINASE"/>
    <property type="match status" value="1"/>
</dbReference>
<dbReference type="GO" id="GO:0030170">
    <property type="term" value="F:pyridoxal phosphate binding"/>
    <property type="evidence" value="ECO:0007669"/>
    <property type="project" value="TreeGrafter"/>
</dbReference>
<dbReference type="PIRSF" id="PIRSF000390">
    <property type="entry name" value="PLP_StrS"/>
    <property type="match status" value="1"/>
</dbReference>
<keyword evidence="1 4" id="KW-0663">Pyridoxal phosphate</keyword>
<proteinExistence type="inferred from homology"/>
<evidence type="ECO:0000313" key="6">
    <source>
        <dbReference type="EMBL" id="PAL24846.1"/>
    </source>
</evidence>
<dbReference type="InterPro" id="IPR015424">
    <property type="entry name" value="PyrdxlP-dep_Trfase"/>
</dbReference>
<organism evidence="6 7">
    <name type="scientific">Acetobacter syzygii</name>
    <dbReference type="NCBI Taxonomy" id="146476"/>
    <lineage>
        <taxon>Bacteria</taxon>
        <taxon>Pseudomonadati</taxon>
        <taxon>Pseudomonadota</taxon>
        <taxon>Alphaproteobacteria</taxon>
        <taxon>Acetobacterales</taxon>
        <taxon>Acetobacteraceae</taxon>
        <taxon>Acetobacter</taxon>
    </lineage>
</organism>
<keyword evidence="6" id="KW-0032">Aminotransferase</keyword>
<dbReference type="OrthoDB" id="7260855at2"/>
<evidence type="ECO:0000256" key="5">
    <source>
        <dbReference type="RuleBase" id="RU004508"/>
    </source>
</evidence>
<dbReference type="SUPFAM" id="SSF53383">
    <property type="entry name" value="PLP-dependent transferases"/>
    <property type="match status" value="1"/>
</dbReference>
<evidence type="ECO:0000256" key="1">
    <source>
        <dbReference type="ARBA" id="ARBA00022898"/>
    </source>
</evidence>
<name>A0A270BL23_9PROT</name>
<dbReference type="EMBL" id="NDFP01000008">
    <property type="protein sequence ID" value="PAL24846.1"/>
    <property type="molecule type" value="Genomic_DNA"/>
</dbReference>
<dbReference type="InterPro" id="IPR015421">
    <property type="entry name" value="PyrdxlP-dep_Trfase_major"/>
</dbReference>
<keyword evidence="7" id="KW-1185">Reference proteome</keyword>
<feature type="active site" description="Proton acceptor" evidence="3">
    <location>
        <position position="178"/>
    </location>
</feature>
<evidence type="ECO:0000256" key="4">
    <source>
        <dbReference type="PIRSR" id="PIRSR000390-2"/>
    </source>
</evidence>
<protein>
    <submittedName>
        <fullName evidence="6">Aminotransferase</fullName>
    </submittedName>
</protein>
<dbReference type="Proteomes" id="UP000216033">
    <property type="component" value="Unassembled WGS sequence"/>
</dbReference>
<reference evidence="6 7" key="1">
    <citation type="submission" date="2017-04" db="EMBL/GenBank/DDBJ databases">
        <title>Kefir bacterial isolates.</title>
        <authorList>
            <person name="Kim Y."/>
            <person name="Blasche S."/>
            <person name="Patil K.R."/>
        </authorList>
    </citation>
    <scope>NUCLEOTIDE SEQUENCE [LARGE SCALE GENOMIC DNA]</scope>
    <source>
        <strain evidence="6 7">KR-2</strain>
    </source>
</reference>
<evidence type="ECO:0000313" key="7">
    <source>
        <dbReference type="Proteomes" id="UP000216033"/>
    </source>
</evidence>
<accession>A0A270BL23</accession>
<dbReference type="PANTHER" id="PTHR30244:SF9">
    <property type="entry name" value="PROTEIN RV3402C"/>
    <property type="match status" value="1"/>
</dbReference>
<evidence type="ECO:0000256" key="2">
    <source>
        <dbReference type="ARBA" id="ARBA00037999"/>
    </source>
</evidence>
<sequence length="353" mass="38082">MPTTDRIAPYLRQIDENRWYTNQGPLCNALQQRLGAFWGLDAMQVALVTNATTGLTLALQAHNIRPGTRCLMPSWTFTASAAAVMGANLVPHFVDVCPTTWVPDPTQIEQLAQAEDVGAIFIVAPFGAPLDLALWDGVAERTGRPVIIDAAAAFDTLRHNGPMRPGRSTVVVSLHATKIFGIGEGGAVLTHDPALAEHVRTLARFGFCGSRSSLFPSMNAKISEYTAAVGLAGLDCWDETRARWQHITDLYQQALPASMMLPPDFGNGWVSATLTVITPTDAQDAIQHLAAHGVQTVSWWGTGCHTQPAYANCPSEPLPVTRTYGQRSIGLPFWQDLTAGQITRVCALLNEGS</sequence>
<dbReference type="AlphaFoldDB" id="A0A270BL23"/>
<dbReference type="GO" id="GO:0008483">
    <property type="term" value="F:transaminase activity"/>
    <property type="evidence" value="ECO:0007669"/>
    <property type="project" value="UniProtKB-KW"/>
</dbReference>
<comment type="caution">
    <text evidence="6">The sequence shown here is derived from an EMBL/GenBank/DDBJ whole genome shotgun (WGS) entry which is preliminary data.</text>
</comment>
<comment type="similarity">
    <text evidence="2 5">Belongs to the DegT/DnrJ/EryC1 family.</text>
</comment>
<dbReference type="STRING" id="1231343.Absy_008_150"/>
<dbReference type="Gene3D" id="3.40.640.10">
    <property type="entry name" value="Type I PLP-dependent aspartate aminotransferase-like (Major domain)"/>
    <property type="match status" value="1"/>
</dbReference>
<dbReference type="Pfam" id="PF01041">
    <property type="entry name" value="DegT_DnrJ_EryC1"/>
    <property type="match status" value="1"/>
</dbReference>
<keyword evidence="6" id="KW-0808">Transferase</keyword>